<organism evidence="1">
    <name type="scientific">viral metagenome</name>
    <dbReference type="NCBI Taxonomy" id="1070528"/>
    <lineage>
        <taxon>unclassified sequences</taxon>
        <taxon>metagenomes</taxon>
        <taxon>organismal metagenomes</taxon>
    </lineage>
</organism>
<name>A0A6M3LG41_9ZZZZ</name>
<sequence>MGNEVMFGVDMHDSDGDVTEVGIYLHFGNTAIKIGETMEDFDAFVDRLRGMREELSENVSRRRRPRW</sequence>
<evidence type="ECO:0000313" key="1">
    <source>
        <dbReference type="EMBL" id="QJA92274.1"/>
    </source>
</evidence>
<dbReference type="AlphaFoldDB" id="A0A6M3LG41"/>
<gene>
    <name evidence="1" type="ORF">MM415B04758_0004</name>
</gene>
<proteinExistence type="predicted"/>
<reference evidence="1" key="1">
    <citation type="submission" date="2020-03" db="EMBL/GenBank/DDBJ databases">
        <title>The deep terrestrial virosphere.</title>
        <authorList>
            <person name="Holmfeldt K."/>
            <person name="Nilsson E."/>
            <person name="Simone D."/>
            <person name="Lopez-Fernandez M."/>
            <person name="Wu X."/>
            <person name="de Brujin I."/>
            <person name="Lundin D."/>
            <person name="Andersson A."/>
            <person name="Bertilsson S."/>
            <person name="Dopson M."/>
        </authorList>
    </citation>
    <scope>NUCLEOTIDE SEQUENCE</scope>
    <source>
        <strain evidence="1">MM415B04758</strain>
    </source>
</reference>
<dbReference type="EMBL" id="MT143053">
    <property type="protein sequence ID" value="QJA92274.1"/>
    <property type="molecule type" value="Genomic_DNA"/>
</dbReference>
<protein>
    <submittedName>
        <fullName evidence="1">Uncharacterized protein</fullName>
    </submittedName>
</protein>
<accession>A0A6M3LG41</accession>